<dbReference type="EMBL" id="MWWQ01000013">
    <property type="protein sequence ID" value="OZG50516.1"/>
    <property type="molecule type" value="Genomic_DNA"/>
</dbReference>
<evidence type="ECO:0000313" key="1">
    <source>
        <dbReference type="EMBL" id="OZG50516.1"/>
    </source>
</evidence>
<dbReference type="AlphaFoldDB" id="A0A261EV37"/>
<proteinExistence type="predicted"/>
<organism evidence="1 2">
    <name type="scientific">Pseudoscardovia suis</name>
    <dbReference type="NCBI Taxonomy" id="987063"/>
    <lineage>
        <taxon>Bacteria</taxon>
        <taxon>Bacillati</taxon>
        <taxon>Actinomycetota</taxon>
        <taxon>Actinomycetes</taxon>
        <taxon>Bifidobacteriales</taxon>
        <taxon>Bifidobacteriaceae</taxon>
        <taxon>Pseudoscardovia</taxon>
    </lineage>
</organism>
<gene>
    <name evidence="1" type="ORF">PSSU_1228</name>
</gene>
<reference evidence="1 2" key="1">
    <citation type="journal article" date="2017" name="BMC Genomics">
        <title>Comparative genomic and phylogenomic analyses of the Bifidobacteriaceae family.</title>
        <authorList>
            <person name="Lugli G.A."/>
            <person name="Milani C."/>
            <person name="Turroni F."/>
            <person name="Duranti S."/>
            <person name="Mancabelli L."/>
            <person name="Mangifesta M."/>
            <person name="Ferrario C."/>
            <person name="Modesto M."/>
            <person name="Mattarelli P."/>
            <person name="Jiri K."/>
            <person name="van Sinderen D."/>
            <person name="Ventura M."/>
        </authorList>
    </citation>
    <scope>NUCLEOTIDE SEQUENCE [LARGE SCALE GENOMIC DNA]</scope>
    <source>
        <strain evidence="1 2">DSM 24744</strain>
    </source>
</reference>
<protein>
    <submittedName>
        <fullName evidence="1">Uncharacterized protein</fullName>
    </submittedName>
</protein>
<sequence>MVIAHSNLYSTIDVEEAYTDTLPIEYPPN</sequence>
<dbReference type="Proteomes" id="UP000216454">
    <property type="component" value="Unassembled WGS sequence"/>
</dbReference>
<accession>A0A261EV37</accession>
<evidence type="ECO:0000313" key="2">
    <source>
        <dbReference type="Proteomes" id="UP000216454"/>
    </source>
</evidence>
<comment type="caution">
    <text evidence="1">The sequence shown here is derived from an EMBL/GenBank/DDBJ whole genome shotgun (WGS) entry which is preliminary data.</text>
</comment>
<name>A0A261EV37_9BIFI</name>
<keyword evidence="2" id="KW-1185">Reference proteome</keyword>